<dbReference type="EC" id="7.6.2.2" evidence="3"/>
<keyword evidence="12" id="KW-0325">Glycoprotein</keyword>
<dbReference type="PROSITE" id="PS50929">
    <property type="entry name" value="ABC_TM1F"/>
    <property type="match status" value="1"/>
</dbReference>
<evidence type="ECO:0000313" key="17">
    <source>
        <dbReference type="EMBL" id="CAL4223375.1"/>
    </source>
</evidence>
<keyword evidence="18" id="KW-1185">Reference proteome</keyword>
<keyword evidence="5 14" id="KW-0812">Transmembrane</keyword>
<accession>A0AAV2SME2</accession>
<name>A0AAV2SME2_MEGNR</name>
<dbReference type="PROSITE" id="PS00211">
    <property type="entry name" value="ABC_TRANSPORTER_1"/>
    <property type="match status" value="1"/>
</dbReference>
<dbReference type="InterPro" id="IPR011527">
    <property type="entry name" value="ABC1_TM_dom"/>
</dbReference>
<feature type="domain" description="ABC transmembrane type-1" evidence="16">
    <location>
        <begin position="1"/>
        <end position="87"/>
    </location>
</feature>
<dbReference type="GO" id="GO:0017085">
    <property type="term" value="P:response to insecticide"/>
    <property type="evidence" value="ECO:0007669"/>
    <property type="project" value="UniProtKB-ARBA"/>
</dbReference>
<dbReference type="Gene3D" id="1.20.1560.10">
    <property type="entry name" value="ABC transporter type 1, transmembrane domain"/>
    <property type="match status" value="1"/>
</dbReference>
<sequence>RYERNLVDAKKAGVKQGLVTGLGMAFMWLIIYGSYALAFWYGTKLILDARPPHGDGSYDAAKLIIVFFSVLMGAMNLGQSAPYLEAFNVARGAASTIFDVVQRKSQIDPTSDEGSRPISIKGNIELRNVDFSYPSRPDVPILNGVSLSVEPGQTVALVGASGCGKSTCIQLIQRFYDPHQGTVMLDGRDIKTLNLGWLRDRIGVVGQEPVLFGTTIAENIRYGRDGVSMEDIREAAKEANADDFIMGLPKKYETNVGERGVQMSGGQKQRIAIARALIKHPQILLLDEATSALDNQSEAIVQKALDK</sequence>
<evidence type="ECO:0000259" key="16">
    <source>
        <dbReference type="PROSITE" id="PS50929"/>
    </source>
</evidence>
<evidence type="ECO:0000256" key="1">
    <source>
        <dbReference type="ARBA" id="ARBA00004141"/>
    </source>
</evidence>
<comment type="similarity">
    <text evidence="2">Belongs to the ABC transporter superfamily. ABCB family. Multidrug resistance exporter (TC 3.A.1.201) subfamily.</text>
</comment>
<evidence type="ECO:0000256" key="8">
    <source>
        <dbReference type="ARBA" id="ARBA00022840"/>
    </source>
</evidence>
<dbReference type="InterPro" id="IPR027417">
    <property type="entry name" value="P-loop_NTPase"/>
</dbReference>
<feature type="non-terminal residue" evidence="17">
    <location>
        <position position="307"/>
    </location>
</feature>
<evidence type="ECO:0000259" key="15">
    <source>
        <dbReference type="PROSITE" id="PS50893"/>
    </source>
</evidence>
<evidence type="ECO:0000256" key="3">
    <source>
        <dbReference type="ARBA" id="ARBA00012191"/>
    </source>
</evidence>
<keyword evidence="10 14" id="KW-1133">Transmembrane helix</keyword>
<dbReference type="GO" id="GO:0005524">
    <property type="term" value="F:ATP binding"/>
    <property type="evidence" value="ECO:0007669"/>
    <property type="project" value="UniProtKB-KW"/>
</dbReference>
<feature type="domain" description="ABC transporter" evidence="15">
    <location>
        <begin position="124"/>
        <end position="306"/>
    </location>
</feature>
<dbReference type="InterPro" id="IPR017871">
    <property type="entry name" value="ABC_transporter-like_CS"/>
</dbReference>
<organism evidence="17 18">
    <name type="scientific">Meganyctiphanes norvegica</name>
    <name type="common">Northern krill</name>
    <name type="synonym">Thysanopoda norvegica</name>
    <dbReference type="NCBI Taxonomy" id="48144"/>
    <lineage>
        <taxon>Eukaryota</taxon>
        <taxon>Metazoa</taxon>
        <taxon>Ecdysozoa</taxon>
        <taxon>Arthropoda</taxon>
        <taxon>Crustacea</taxon>
        <taxon>Multicrustacea</taxon>
        <taxon>Malacostraca</taxon>
        <taxon>Eumalacostraca</taxon>
        <taxon>Eucarida</taxon>
        <taxon>Euphausiacea</taxon>
        <taxon>Euphausiidae</taxon>
        <taxon>Meganyctiphanes</taxon>
    </lineage>
</organism>
<keyword evidence="11 14" id="KW-0472">Membrane</keyword>
<dbReference type="SUPFAM" id="SSF52540">
    <property type="entry name" value="P-loop containing nucleoside triphosphate hydrolases"/>
    <property type="match status" value="1"/>
</dbReference>
<evidence type="ECO:0000256" key="7">
    <source>
        <dbReference type="ARBA" id="ARBA00022741"/>
    </source>
</evidence>
<dbReference type="InterPro" id="IPR036640">
    <property type="entry name" value="ABC1_TM_sf"/>
</dbReference>
<dbReference type="InterPro" id="IPR003439">
    <property type="entry name" value="ABC_transporter-like_ATP-bd"/>
</dbReference>
<protein>
    <recommendedName>
        <fullName evidence="3">ABC-type xenobiotic transporter</fullName>
        <ecNumber evidence="3">7.6.2.2</ecNumber>
    </recommendedName>
</protein>
<evidence type="ECO:0000256" key="13">
    <source>
        <dbReference type="ARBA" id="ARBA00034018"/>
    </source>
</evidence>
<keyword evidence="9" id="KW-1278">Translocase</keyword>
<dbReference type="PROSITE" id="PS50893">
    <property type="entry name" value="ABC_TRANSPORTER_2"/>
    <property type="match status" value="1"/>
</dbReference>
<dbReference type="GO" id="GO:0008559">
    <property type="term" value="F:ABC-type xenobiotic transporter activity"/>
    <property type="evidence" value="ECO:0007669"/>
    <property type="project" value="UniProtKB-EC"/>
</dbReference>
<evidence type="ECO:0000256" key="5">
    <source>
        <dbReference type="ARBA" id="ARBA00022692"/>
    </source>
</evidence>
<dbReference type="Gene3D" id="3.40.50.300">
    <property type="entry name" value="P-loop containing nucleotide triphosphate hydrolases"/>
    <property type="match status" value="1"/>
</dbReference>
<dbReference type="SUPFAM" id="SSF90123">
    <property type="entry name" value="ABC transporter transmembrane region"/>
    <property type="match status" value="1"/>
</dbReference>
<dbReference type="AlphaFoldDB" id="A0AAV2SME2"/>
<keyword evidence="6" id="KW-0677">Repeat</keyword>
<feature type="non-terminal residue" evidence="17">
    <location>
        <position position="1"/>
    </location>
</feature>
<dbReference type="GO" id="GO:0097254">
    <property type="term" value="P:renal tubular secretion"/>
    <property type="evidence" value="ECO:0007669"/>
    <property type="project" value="UniProtKB-ARBA"/>
</dbReference>
<gene>
    <name evidence="17" type="ORF">MNOR_LOCUS39246</name>
</gene>
<comment type="catalytic activity">
    <reaction evidence="13">
        <text>ATP + H2O + xenobioticSide 1 = ADP + phosphate + xenobioticSide 2.</text>
        <dbReference type="EC" id="7.6.2.2"/>
    </reaction>
</comment>
<evidence type="ECO:0000256" key="14">
    <source>
        <dbReference type="SAM" id="Phobius"/>
    </source>
</evidence>
<dbReference type="EMBL" id="CAXKWB010099272">
    <property type="protein sequence ID" value="CAL4223375.1"/>
    <property type="molecule type" value="Genomic_DNA"/>
</dbReference>
<dbReference type="Pfam" id="PF00005">
    <property type="entry name" value="ABC_tran"/>
    <property type="match status" value="1"/>
</dbReference>
<dbReference type="GO" id="GO:0005886">
    <property type="term" value="C:plasma membrane"/>
    <property type="evidence" value="ECO:0007669"/>
    <property type="project" value="TreeGrafter"/>
</dbReference>
<evidence type="ECO:0000256" key="11">
    <source>
        <dbReference type="ARBA" id="ARBA00023136"/>
    </source>
</evidence>
<evidence type="ECO:0000313" key="18">
    <source>
        <dbReference type="Proteomes" id="UP001497623"/>
    </source>
</evidence>
<dbReference type="InterPro" id="IPR003593">
    <property type="entry name" value="AAA+_ATPase"/>
</dbReference>
<evidence type="ECO:0000256" key="10">
    <source>
        <dbReference type="ARBA" id="ARBA00022989"/>
    </source>
</evidence>
<dbReference type="SMART" id="SM00382">
    <property type="entry name" value="AAA"/>
    <property type="match status" value="1"/>
</dbReference>
<dbReference type="Proteomes" id="UP001497623">
    <property type="component" value="Unassembled WGS sequence"/>
</dbReference>
<dbReference type="PANTHER" id="PTHR24222">
    <property type="entry name" value="ABC TRANSPORTER B FAMILY"/>
    <property type="match status" value="1"/>
</dbReference>
<evidence type="ECO:0000256" key="2">
    <source>
        <dbReference type="ARBA" id="ARBA00007577"/>
    </source>
</evidence>
<dbReference type="PANTHER" id="PTHR24222:SF76">
    <property type="entry name" value="MYCOBACTIN IMPORT ATP-BINDING_PERMEASE PROTEIN IRTB"/>
    <property type="match status" value="1"/>
</dbReference>
<dbReference type="InterPro" id="IPR039421">
    <property type="entry name" value="Type_1_exporter"/>
</dbReference>
<reference evidence="17 18" key="1">
    <citation type="submission" date="2024-05" db="EMBL/GenBank/DDBJ databases">
        <authorList>
            <person name="Wallberg A."/>
        </authorList>
    </citation>
    <scope>NUCLEOTIDE SEQUENCE [LARGE SCALE GENOMIC DNA]</scope>
</reference>
<dbReference type="GO" id="GO:0016887">
    <property type="term" value="F:ATP hydrolysis activity"/>
    <property type="evidence" value="ECO:0007669"/>
    <property type="project" value="InterPro"/>
</dbReference>
<evidence type="ECO:0000256" key="9">
    <source>
        <dbReference type="ARBA" id="ARBA00022967"/>
    </source>
</evidence>
<keyword evidence="8" id="KW-0067">ATP-binding</keyword>
<evidence type="ECO:0000256" key="4">
    <source>
        <dbReference type="ARBA" id="ARBA00022448"/>
    </source>
</evidence>
<feature type="transmembrane region" description="Helical" evidence="14">
    <location>
        <begin position="21"/>
        <end position="40"/>
    </location>
</feature>
<dbReference type="Pfam" id="PF00664">
    <property type="entry name" value="ABC_membrane"/>
    <property type="match status" value="1"/>
</dbReference>
<keyword evidence="7" id="KW-0547">Nucleotide-binding</keyword>
<evidence type="ECO:0000256" key="6">
    <source>
        <dbReference type="ARBA" id="ARBA00022737"/>
    </source>
</evidence>
<evidence type="ECO:0000256" key="12">
    <source>
        <dbReference type="ARBA" id="ARBA00023180"/>
    </source>
</evidence>
<comment type="subcellular location">
    <subcellularLocation>
        <location evidence="1">Membrane</location>
        <topology evidence="1">Multi-pass membrane protein</topology>
    </subcellularLocation>
</comment>
<keyword evidence="4" id="KW-0813">Transport</keyword>
<proteinExistence type="inferred from homology"/>
<dbReference type="FunFam" id="3.40.50.300:FF:000479">
    <property type="entry name" value="Multidrug resistance protein 1A"/>
    <property type="match status" value="1"/>
</dbReference>
<comment type="caution">
    <text evidence="17">The sequence shown here is derived from an EMBL/GenBank/DDBJ whole genome shotgun (WGS) entry which is preliminary data.</text>
</comment>